<evidence type="ECO:0000256" key="1">
    <source>
        <dbReference type="SAM" id="MobiDB-lite"/>
    </source>
</evidence>
<dbReference type="EMBL" id="SWLB01000028">
    <property type="protein sequence ID" value="KAF3320942.1"/>
    <property type="molecule type" value="Genomic_DNA"/>
</dbReference>
<accession>A0A833QLM2</accession>
<gene>
    <name evidence="2" type="ORF">FCM35_KLT15076</name>
</gene>
<protein>
    <submittedName>
        <fullName evidence="2">Protein ODORANT1-like protein</fullName>
    </submittedName>
</protein>
<evidence type="ECO:0000313" key="3">
    <source>
        <dbReference type="Proteomes" id="UP000623129"/>
    </source>
</evidence>
<proteinExistence type="predicted"/>
<reference evidence="2" key="1">
    <citation type="submission" date="2020-01" db="EMBL/GenBank/DDBJ databases">
        <title>Genome sequence of Kobresia littledalei, the first chromosome-level genome in the family Cyperaceae.</title>
        <authorList>
            <person name="Qu G."/>
        </authorList>
    </citation>
    <scope>NUCLEOTIDE SEQUENCE</scope>
    <source>
        <strain evidence="2">C.B.Clarke</strain>
        <tissue evidence="2">Leaf</tissue>
    </source>
</reference>
<dbReference type="AlphaFoldDB" id="A0A833QLM2"/>
<name>A0A833QLM2_9POAL</name>
<organism evidence="2 3">
    <name type="scientific">Carex littledalei</name>
    <dbReference type="NCBI Taxonomy" id="544730"/>
    <lineage>
        <taxon>Eukaryota</taxon>
        <taxon>Viridiplantae</taxon>
        <taxon>Streptophyta</taxon>
        <taxon>Embryophyta</taxon>
        <taxon>Tracheophyta</taxon>
        <taxon>Spermatophyta</taxon>
        <taxon>Magnoliopsida</taxon>
        <taxon>Liliopsida</taxon>
        <taxon>Poales</taxon>
        <taxon>Cyperaceae</taxon>
        <taxon>Cyperoideae</taxon>
        <taxon>Cariceae</taxon>
        <taxon>Carex</taxon>
        <taxon>Carex subgen. Euthyceras</taxon>
    </lineage>
</organism>
<sequence length="201" mass="22352">MGIDPVTHEPRFDLFNLSSLLNPTNYNCYQSLFNLDTIKSFEALVNPDILRLAALLSTQNNYKNPMLFQSPENSIPSNRTTQSGQFFDGTTLVQQNVSQIPDQIPALLNPSQPQPNLVSDNFVQPDLQGLCDNFDAELLQSLLETTPDIQWMNNQTTCSNPNYSNQTSGLSTPGSDIESSSHSSNLLQFEAPDLLDVSDFF</sequence>
<dbReference type="OrthoDB" id="2143914at2759"/>
<keyword evidence="3" id="KW-1185">Reference proteome</keyword>
<dbReference type="Proteomes" id="UP000623129">
    <property type="component" value="Unassembled WGS sequence"/>
</dbReference>
<comment type="caution">
    <text evidence="2">The sequence shown here is derived from an EMBL/GenBank/DDBJ whole genome shotgun (WGS) entry which is preliminary data.</text>
</comment>
<evidence type="ECO:0000313" key="2">
    <source>
        <dbReference type="EMBL" id="KAF3320942.1"/>
    </source>
</evidence>
<feature type="region of interest" description="Disordered" evidence="1">
    <location>
        <begin position="155"/>
        <end position="184"/>
    </location>
</feature>